<keyword evidence="3" id="KW-1185">Reference proteome</keyword>
<feature type="transmembrane region" description="Helical" evidence="1">
    <location>
        <begin position="175"/>
        <end position="196"/>
    </location>
</feature>
<evidence type="ECO:0000313" key="2">
    <source>
        <dbReference type="EMBL" id="KAF2203900.1"/>
    </source>
</evidence>
<proteinExistence type="predicted"/>
<evidence type="ECO:0000256" key="1">
    <source>
        <dbReference type="SAM" id="Phobius"/>
    </source>
</evidence>
<gene>
    <name evidence="2" type="ORF">GQ43DRAFT_469559</name>
</gene>
<reference evidence="2" key="1">
    <citation type="journal article" date="2020" name="Stud. Mycol.">
        <title>101 Dothideomycetes genomes: a test case for predicting lifestyles and emergence of pathogens.</title>
        <authorList>
            <person name="Haridas S."/>
            <person name="Albert R."/>
            <person name="Binder M."/>
            <person name="Bloem J."/>
            <person name="Labutti K."/>
            <person name="Salamov A."/>
            <person name="Andreopoulos B."/>
            <person name="Baker S."/>
            <person name="Barry K."/>
            <person name="Bills G."/>
            <person name="Bluhm B."/>
            <person name="Cannon C."/>
            <person name="Castanera R."/>
            <person name="Culley D."/>
            <person name="Daum C."/>
            <person name="Ezra D."/>
            <person name="Gonzalez J."/>
            <person name="Henrissat B."/>
            <person name="Kuo A."/>
            <person name="Liang C."/>
            <person name="Lipzen A."/>
            <person name="Lutzoni F."/>
            <person name="Magnuson J."/>
            <person name="Mondo S."/>
            <person name="Nolan M."/>
            <person name="Ohm R."/>
            <person name="Pangilinan J."/>
            <person name="Park H.-J."/>
            <person name="Ramirez L."/>
            <person name="Alfaro M."/>
            <person name="Sun H."/>
            <person name="Tritt A."/>
            <person name="Yoshinaga Y."/>
            <person name="Zwiers L.-H."/>
            <person name="Turgeon B."/>
            <person name="Goodwin S."/>
            <person name="Spatafora J."/>
            <person name="Crous P."/>
            <person name="Grigoriev I."/>
        </authorList>
    </citation>
    <scope>NUCLEOTIDE SEQUENCE</scope>
    <source>
        <strain evidence="2">ATCC 74209</strain>
    </source>
</reference>
<keyword evidence="1" id="KW-0472">Membrane</keyword>
<evidence type="ECO:0000313" key="3">
    <source>
        <dbReference type="Proteomes" id="UP000799536"/>
    </source>
</evidence>
<dbReference type="Proteomes" id="UP000799536">
    <property type="component" value="Unassembled WGS sequence"/>
</dbReference>
<dbReference type="EMBL" id="ML993890">
    <property type="protein sequence ID" value="KAF2203900.1"/>
    <property type="molecule type" value="Genomic_DNA"/>
</dbReference>
<keyword evidence="1" id="KW-0812">Transmembrane</keyword>
<organism evidence="2 3">
    <name type="scientific">Delitschia confertaspora ATCC 74209</name>
    <dbReference type="NCBI Taxonomy" id="1513339"/>
    <lineage>
        <taxon>Eukaryota</taxon>
        <taxon>Fungi</taxon>
        <taxon>Dikarya</taxon>
        <taxon>Ascomycota</taxon>
        <taxon>Pezizomycotina</taxon>
        <taxon>Dothideomycetes</taxon>
        <taxon>Pleosporomycetidae</taxon>
        <taxon>Pleosporales</taxon>
        <taxon>Delitschiaceae</taxon>
        <taxon>Delitschia</taxon>
    </lineage>
</organism>
<keyword evidence="1" id="KW-1133">Transmembrane helix</keyword>
<accession>A0A9P4N1J8</accession>
<sequence>MAANKCFYPNKGLAENDTPCNESSEFSHCCRSDELCLSNGLCLGGPGELVQASCTDQTWSSGRCFQQCKQAEGPLPITSTGITVKGSNNSRLWCCDVNMYNKTSQSCLSGGVVSQPFAISNGLFVTDRKTGSTAVFNSTNPAPEISCNASTPSAATITVFASPSASSHQLLQRSLGLGLGLGIPLLIVLLMSLILVRREREKSKEAWETLASLQQQQQQQHHHQNGGVFGLGRGGHDVAYAHDARPPLVEIGITEVQEMDSKYTRPLGELGR</sequence>
<name>A0A9P4N1J8_9PLEO</name>
<protein>
    <submittedName>
        <fullName evidence="2">Uncharacterized protein</fullName>
    </submittedName>
</protein>
<dbReference type="OrthoDB" id="5215637at2759"/>
<dbReference type="AlphaFoldDB" id="A0A9P4N1J8"/>
<comment type="caution">
    <text evidence="2">The sequence shown here is derived from an EMBL/GenBank/DDBJ whole genome shotgun (WGS) entry which is preliminary data.</text>
</comment>